<keyword evidence="4" id="KW-0297">G-protein coupled receptor</keyword>
<evidence type="ECO:0000259" key="9">
    <source>
        <dbReference type="PROSITE" id="PS50262"/>
    </source>
</evidence>
<feature type="transmembrane region" description="Helical" evidence="8">
    <location>
        <begin position="14"/>
        <end position="35"/>
    </location>
</feature>
<dbReference type="AlphaFoldDB" id="A0AAV2H152"/>
<dbReference type="CDD" id="cd00637">
    <property type="entry name" value="7tm_classA_rhodopsin-like"/>
    <property type="match status" value="1"/>
</dbReference>
<dbReference type="GO" id="GO:0005886">
    <property type="term" value="C:plasma membrane"/>
    <property type="evidence" value="ECO:0007669"/>
    <property type="project" value="TreeGrafter"/>
</dbReference>
<accession>A0AAV2H152</accession>
<keyword evidence="6" id="KW-0675">Receptor</keyword>
<keyword evidence="5 8" id="KW-0472">Membrane</keyword>
<feature type="non-terminal residue" evidence="10">
    <location>
        <position position="109"/>
    </location>
</feature>
<comment type="caution">
    <text evidence="10">The sequence shown here is derived from an EMBL/GenBank/DDBJ whole genome shotgun (WGS) entry which is preliminary data.</text>
</comment>
<comment type="subcellular location">
    <subcellularLocation>
        <location evidence="1">Membrane</location>
        <topology evidence="1">Multi-pass membrane protein</topology>
    </subcellularLocation>
</comment>
<dbReference type="InterPro" id="IPR017452">
    <property type="entry name" value="GPCR_Rhodpsn_7TM"/>
</dbReference>
<dbReference type="InterPro" id="IPR000276">
    <property type="entry name" value="GPCR_Rhodpsn"/>
</dbReference>
<dbReference type="PRINTS" id="PR00237">
    <property type="entry name" value="GPCRRHODOPSN"/>
</dbReference>
<evidence type="ECO:0000256" key="8">
    <source>
        <dbReference type="SAM" id="Phobius"/>
    </source>
</evidence>
<name>A0AAV2H152_LYMST</name>
<dbReference type="SUPFAM" id="SSF81321">
    <property type="entry name" value="Family A G protein-coupled receptor-like"/>
    <property type="match status" value="1"/>
</dbReference>
<evidence type="ECO:0000313" key="10">
    <source>
        <dbReference type="EMBL" id="CAL1527397.1"/>
    </source>
</evidence>
<reference evidence="10 11" key="1">
    <citation type="submission" date="2024-04" db="EMBL/GenBank/DDBJ databases">
        <authorList>
            <consortium name="Genoscope - CEA"/>
            <person name="William W."/>
        </authorList>
    </citation>
    <scope>NUCLEOTIDE SEQUENCE [LARGE SCALE GENOMIC DNA]</scope>
</reference>
<evidence type="ECO:0000256" key="5">
    <source>
        <dbReference type="ARBA" id="ARBA00023136"/>
    </source>
</evidence>
<evidence type="ECO:0000256" key="1">
    <source>
        <dbReference type="ARBA" id="ARBA00004141"/>
    </source>
</evidence>
<organism evidence="10 11">
    <name type="scientific">Lymnaea stagnalis</name>
    <name type="common">Great pond snail</name>
    <name type="synonym">Helix stagnalis</name>
    <dbReference type="NCBI Taxonomy" id="6523"/>
    <lineage>
        <taxon>Eukaryota</taxon>
        <taxon>Metazoa</taxon>
        <taxon>Spiralia</taxon>
        <taxon>Lophotrochozoa</taxon>
        <taxon>Mollusca</taxon>
        <taxon>Gastropoda</taxon>
        <taxon>Heterobranchia</taxon>
        <taxon>Euthyneura</taxon>
        <taxon>Panpulmonata</taxon>
        <taxon>Hygrophila</taxon>
        <taxon>Lymnaeoidea</taxon>
        <taxon>Lymnaeidae</taxon>
        <taxon>Lymnaea</taxon>
    </lineage>
</organism>
<feature type="domain" description="G-protein coupled receptors family 1 profile" evidence="9">
    <location>
        <begin position="27"/>
        <end position="109"/>
    </location>
</feature>
<feature type="transmembrane region" description="Helical" evidence="8">
    <location>
        <begin position="88"/>
        <end position="106"/>
    </location>
</feature>
<proteinExistence type="predicted"/>
<dbReference type="Proteomes" id="UP001497497">
    <property type="component" value="Unassembled WGS sequence"/>
</dbReference>
<dbReference type="PANTHER" id="PTHR24238">
    <property type="entry name" value="G-PROTEIN COUPLED RECEPTOR"/>
    <property type="match status" value="1"/>
</dbReference>
<protein>
    <recommendedName>
        <fullName evidence="9">G-protein coupled receptors family 1 profile domain-containing protein</fullName>
    </recommendedName>
</protein>
<keyword evidence="11" id="KW-1185">Reference proteome</keyword>
<evidence type="ECO:0000313" key="11">
    <source>
        <dbReference type="Proteomes" id="UP001497497"/>
    </source>
</evidence>
<keyword evidence="3 8" id="KW-1133">Transmembrane helix</keyword>
<dbReference type="PANTHER" id="PTHR24238:SF57">
    <property type="entry name" value="G-PROTEIN COUPLED RECEPTOR 83"/>
    <property type="match status" value="1"/>
</dbReference>
<dbReference type="EMBL" id="CAXITT010000017">
    <property type="protein sequence ID" value="CAL1527397.1"/>
    <property type="molecule type" value="Genomic_DNA"/>
</dbReference>
<evidence type="ECO:0000256" key="7">
    <source>
        <dbReference type="ARBA" id="ARBA00023224"/>
    </source>
</evidence>
<keyword evidence="7" id="KW-0807">Transducer</keyword>
<dbReference type="GO" id="GO:0008188">
    <property type="term" value="F:neuropeptide receptor activity"/>
    <property type="evidence" value="ECO:0007669"/>
    <property type="project" value="TreeGrafter"/>
</dbReference>
<evidence type="ECO:0000256" key="3">
    <source>
        <dbReference type="ARBA" id="ARBA00022989"/>
    </source>
</evidence>
<evidence type="ECO:0000256" key="2">
    <source>
        <dbReference type="ARBA" id="ARBA00022692"/>
    </source>
</evidence>
<gene>
    <name evidence="10" type="ORF">GSLYS_00001574001</name>
</gene>
<dbReference type="Gene3D" id="1.20.1070.10">
    <property type="entry name" value="Rhodopsin 7-helix transmembrane proteins"/>
    <property type="match status" value="1"/>
</dbReference>
<feature type="non-terminal residue" evidence="10">
    <location>
        <position position="1"/>
    </location>
</feature>
<sequence>QLDDLPAWDVSLKIFWYTVIMMIAVVGNSVVLSVIASHKKLRSPANLLIANMAVCDFFICTLSATMHLGEEINTNWPFGSSWCKFSTLIFETPFTVYMLSLTMLALERF</sequence>
<evidence type="ECO:0000256" key="4">
    <source>
        <dbReference type="ARBA" id="ARBA00023040"/>
    </source>
</evidence>
<dbReference type="Pfam" id="PF00001">
    <property type="entry name" value="7tm_1"/>
    <property type="match status" value="1"/>
</dbReference>
<evidence type="ECO:0000256" key="6">
    <source>
        <dbReference type="ARBA" id="ARBA00023170"/>
    </source>
</evidence>
<dbReference type="PROSITE" id="PS50262">
    <property type="entry name" value="G_PROTEIN_RECEP_F1_2"/>
    <property type="match status" value="1"/>
</dbReference>
<keyword evidence="2 8" id="KW-0812">Transmembrane</keyword>
<feature type="transmembrane region" description="Helical" evidence="8">
    <location>
        <begin position="47"/>
        <end position="68"/>
    </location>
</feature>